<dbReference type="InterPro" id="IPR011050">
    <property type="entry name" value="Pectin_lyase_fold/virulence"/>
</dbReference>
<gene>
    <name evidence="1" type="ORF">V5E97_37310</name>
</gene>
<dbReference type="AlphaFoldDB" id="A0AAU7CG60"/>
<accession>A0AAU7CG60</accession>
<organism evidence="1">
    <name type="scientific">Singulisphaera sp. Ch08</name>
    <dbReference type="NCBI Taxonomy" id="3120278"/>
    <lineage>
        <taxon>Bacteria</taxon>
        <taxon>Pseudomonadati</taxon>
        <taxon>Planctomycetota</taxon>
        <taxon>Planctomycetia</taxon>
        <taxon>Isosphaerales</taxon>
        <taxon>Isosphaeraceae</taxon>
        <taxon>Singulisphaera</taxon>
    </lineage>
</organism>
<reference evidence="1" key="1">
    <citation type="submission" date="2024-05" db="EMBL/GenBank/DDBJ databases">
        <title>Planctomycetes of the genus Singulisphaera possess chitinolytic capabilities.</title>
        <authorList>
            <person name="Ivanova A."/>
        </authorList>
    </citation>
    <scope>NUCLEOTIDE SEQUENCE</scope>
    <source>
        <strain evidence="1">Ch08T</strain>
    </source>
</reference>
<protein>
    <recommendedName>
        <fullName evidence="2">Right handed beta helix domain-containing protein</fullName>
    </recommendedName>
</protein>
<dbReference type="RefSeq" id="WP_406696660.1">
    <property type="nucleotide sequence ID" value="NZ_CP155447.1"/>
</dbReference>
<sequence>MVAASWTIALSLALVGAGGPTGRWLGQDGRDLVSPSATLEPNGYQDIRIQLNNLPPQRAFKAIEIRPGGGGLWSSDPASNSWKIAVVQAPGSRTADLYFEHDSPETGRPLQIKINYNDGTAAELSVRGGRSNPNLRTPATMPTIRWVGQDGQDFTAADLGVGPDGFQDARLTLEKLVVKDTIKGVVLDAGEGVRWQAGVNPNGDYNAEIVRDGADPSIAQLFFQPVKDLAGRDLTVTISYSNGKSDTLRIKGERTDPRLAMPLPSVPKLEAGTFNGRWLGQDASLESNRRDVHVALSGLPSGRTIEAAVLSDSVFKNWTYRSSPQIKLEVEPGERPLTLRPGDDPTKADLYFTPYRNEVGATLTLRLIFGNGTSTFAQFDGGECDPFAGLPQPAATSVVAKPGDDLNDLANRFGTVTLAGGTHRLSRPLVLDKPVTIVGEPGAILEFSQGPSEPPWTTAVKIHCGSTTLRNFAIRFAGPVRWNQKVNYGPAVIGSTDNLEPARSDPTIGLTFERLDLASPPPSGTTEWEEAVRLMRLNTAQGGRITGCTLFGGMIEFFGGPWQFVDNLSQGTPSGTFSHGVVVGHFVHDLLVRGNRAKPIARSGKTWRFLIVTGYGRTVLVENNTVEGVGPRDDDTIPSHNAPEIILTESYRLNFEGRPSAVSSDGRLLTISPVFGGPPEIGSIVSVLAGTRAGEWRTITQHLSPTTYLLDSPLPSDASVISISGGFVNMRVEGNTVDARGGKLAYCLVLPGNHFGTQVRGNRFFGGGEIVRFAAAASETPMIWGWSRAPFLGGLVENNLLEDSNEGGLIGVEHSKHTKSIVGRTYMTISLKNNVVRWSDAFLRQRSRAKEKMPLRGFTFGFLPSFDPGELVVTQQGDSLAAPANALGNVGVQVNAAQVNGQKITERGFRLPAATDSNEVLRATTRP</sequence>
<dbReference type="EMBL" id="CP155447">
    <property type="protein sequence ID" value="XBH03917.1"/>
    <property type="molecule type" value="Genomic_DNA"/>
</dbReference>
<proteinExistence type="predicted"/>
<dbReference type="Gene3D" id="2.160.20.10">
    <property type="entry name" value="Single-stranded right-handed beta-helix, Pectin lyase-like"/>
    <property type="match status" value="1"/>
</dbReference>
<dbReference type="InterPro" id="IPR012334">
    <property type="entry name" value="Pectin_lyas_fold"/>
</dbReference>
<evidence type="ECO:0000313" key="1">
    <source>
        <dbReference type="EMBL" id="XBH03917.1"/>
    </source>
</evidence>
<dbReference type="SUPFAM" id="SSF51126">
    <property type="entry name" value="Pectin lyase-like"/>
    <property type="match status" value="1"/>
</dbReference>
<name>A0AAU7CG60_9BACT</name>
<evidence type="ECO:0008006" key="2">
    <source>
        <dbReference type="Google" id="ProtNLM"/>
    </source>
</evidence>